<dbReference type="EMBL" id="CP001706">
    <property type="protein sequence ID" value="ACV10022.1"/>
    <property type="molecule type" value="Genomic_DNA"/>
</dbReference>
<dbReference type="InterPro" id="IPR050266">
    <property type="entry name" value="AB_hydrolase_sf"/>
</dbReference>
<gene>
    <name evidence="2" type="ordered locus">Jden_2389</name>
</gene>
<dbReference type="AlphaFoldDB" id="C7R2N1"/>
<dbReference type="eggNOG" id="COG0596">
    <property type="taxonomic scope" value="Bacteria"/>
</dbReference>
<dbReference type="KEGG" id="jde:Jden_2389"/>
<reference evidence="2 3" key="1">
    <citation type="journal article" date="2009" name="Stand. Genomic Sci.">
        <title>Complete genome sequence of Jonesia denitrificans type strain (Prevot 55134).</title>
        <authorList>
            <person name="Pukall R."/>
            <person name="Gehrich-Schroter G."/>
            <person name="Lapidus A."/>
            <person name="Nolan M."/>
            <person name="Glavina Del Rio T."/>
            <person name="Lucas S."/>
            <person name="Chen F."/>
            <person name="Tice H."/>
            <person name="Pitluck S."/>
            <person name="Cheng J.F."/>
            <person name="Copeland A."/>
            <person name="Saunders E."/>
            <person name="Brettin T."/>
            <person name="Detter J.C."/>
            <person name="Bruce D."/>
            <person name="Goodwin L."/>
            <person name="Pati A."/>
            <person name="Ivanova N."/>
            <person name="Mavromatis K."/>
            <person name="Ovchinnikova G."/>
            <person name="Chen A."/>
            <person name="Palaniappan K."/>
            <person name="Land M."/>
            <person name="Hauser L."/>
            <person name="Chang Y.J."/>
            <person name="Jeffries C.D."/>
            <person name="Chain P."/>
            <person name="Goker M."/>
            <person name="Bristow J."/>
            <person name="Eisen J.A."/>
            <person name="Markowitz V."/>
            <person name="Hugenholtz P."/>
            <person name="Kyrpides N.C."/>
            <person name="Klenk H.P."/>
            <person name="Han C."/>
        </authorList>
    </citation>
    <scope>NUCLEOTIDE SEQUENCE [LARGE SCALE GENOMIC DNA]</scope>
    <source>
        <strain evidence="3">ATCC 14870 / DSM 20603 / BCRC 15368 / CIP 55.134 / JCM 11481 / NBRC 15587 / NCTC 10816 / Prevot 55134</strain>
    </source>
</reference>
<name>C7R2N1_JONDD</name>
<dbReference type="STRING" id="471856.Jden_2389"/>
<dbReference type="Proteomes" id="UP000000628">
    <property type="component" value="Chromosome"/>
</dbReference>
<organism evidence="2 3">
    <name type="scientific">Jonesia denitrificans (strain ATCC 14870 / DSM 20603 / BCRC 15368 / CIP 55.134 / JCM 11481 / NBRC 15587 / NCTC 10816 / Prevot 55134)</name>
    <name type="common">Listeria denitrificans</name>
    <dbReference type="NCBI Taxonomy" id="471856"/>
    <lineage>
        <taxon>Bacteria</taxon>
        <taxon>Bacillati</taxon>
        <taxon>Actinomycetota</taxon>
        <taxon>Actinomycetes</taxon>
        <taxon>Micrococcales</taxon>
        <taxon>Jonesiaceae</taxon>
        <taxon>Jonesia</taxon>
    </lineage>
</organism>
<dbReference type="GO" id="GO:0016020">
    <property type="term" value="C:membrane"/>
    <property type="evidence" value="ECO:0007669"/>
    <property type="project" value="TreeGrafter"/>
</dbReference>
<keyword evidence="2" id="KW-0378">Hydrolase</keyword>
<dbReference type="InterPro" id="IPR029058">
    <property type="entry name" value="AB_hydrolase_fold"/>
</dbReference>
<dbReference type="eggNOG" id="COG0429">
    <property type="taxonomic scope" value="Bacteria"/>
</dbReference>
<dbReference type="InterPro" id="IPR000073">
    <property type="entry name" value="AB_hydrolase_1"/>
</dbReference>
<evidence type="ECO:0000259" key="1">
    <source>
        <dbReference type="Pfam" id="PF00561"/>
    </source>
</evidence>
<protein>
    <submittedName>
        <fullName evidence="2">Alpha/beta hydrolase fold protein</fullName>
    </submittedName>
</protein>
<sequence>MKKIILTILIILILLYCFVQAIRLRKALEESKKRFKEYNAMIVDLSYGKMEYLDRGQGEIILSNHGLFGGFDQAFENVIDFSKKNRIIAPSRFGYLKSDVLGNGTPKEQAKAYIELLDKLKINKVFVMGASAGGTVAIRFALDYPERCKGLILYCSAIPEIEKPSNINLKQGPPDFMVGDYAMFILSPFFKTTIGMDPSIINSMLPINAKKLGIKLDSEVTNPDMAVNFEDYKIESLKVPTLILQSKDDKLIDINKTMEVSKRFPNLTLKIFETGGHMMQGNGEEIKATVNNFISKYK</sequence>
<accession>C7R2N1</accession>
<dbReference type="RefSeq" id="WP_015772633.1">
    <property type="nucleotide sequence ID" value="NC_013174.1"/>
</dbReference>
<dbReference type="PANTHER" id="PTHR43798">
    <property type="entry name" value="MONOACYLGLYCEROL LIPASE"/>
    <property type="match status" value="1"/>
</dbReference>
<keyword evidence="3" id="KW-1185">Reference proteome</keyword>
<dbReference type="Pfam" id="PF00561">
    <property type="entry name" value="Abhydrolase_1"/>
    <property type="match status" value="1"/>
</dbReference>
<dbReference type="HOGENOM" id="CLU_020336_49_1_11"/>
<dbReference type="PRINTS" id="PR00111">
    <property type="entry name" value="ABHYDROLASE"/>
</dbReference>
<proteinExistence type="predicted"/>
<dbReference type="PANTHER" id="PTHR43798:SF33">
    <property type="entry name" value="HYDROLASE, PUTATIVE (AFU_ORTHOLOGUE AFUA_2G14860)-RELATED"/>
    <property type="match status" value="1"/>
</dbReference>
<feature type="domain" description="AB hydrolase-1" evidence="1">
    <location>
        <begin position="61"/>
        <end position="228"/>
    </location>
</feature>
<dbReference type="SUPFAM" id="SSF53474">
    <property type="entry name" value="alpha/beta-Hydrolases"/>
    <property type="match status" value="1"/>
</dbReference>
<dbReference type="GO" id="GO:0047372">
    <property type="term" value="F:monoacylglycerol lipase activity"/>
    <property type="evidence" value="ECO:0007669"/>
    <property type="project" value="TreeGrafter"/>
</dbReference>
<evidence type="ECO:0000313" key="2">
    <source>
        <dbReference type="EMBL" id="ACV10022.1"/>
    </source>
</evidence>
<dbReference type="GO" id="GO:0046464">
    <property type="term" value="P:acylglycerol catabolic process"/>
    <property type="evidence" value="ECO:0007669"/>
    <property type="project" value="TreeGrafter"/>
</dbReference>
<dbReference type="Gene3D" id="3.40.50.1820">
    <property type="entry name" value="alpha/beta hydrolase"/>
    <property type="match status" value="1"/>
</dbReference>
<evidence type="ECO:0000313" key="3">
    <source>
        <dbReference type="Proteomes" id="UP000000628"/>
    </source>
</evidence>